<reference evidence="1" key="1">
    <citation type="submission" date="2018-11" db="EMBL/GenBank/DDBJ databases">
        <authorList>
            <consortium name="Genoscope - CEA"/>
            <person name="William W."/>
        </authorList>
    </citation>
    <scope>NUCLEOTIDE SEQUENCE</scope>
</reference>
<evidence type="ECO:0000313" key="1">
    <source>
        <dbReference type="EMBL" id="VDD20359.1"/>
    </source>
</evidence>
<gene>
    <name evidence="1" type="ORF">BRAA10T44846Z</name>
</gene>
<proteinExistence type="predicted"/>
<dbReference type="AlphaFoldDB" id="A0A3P6DMK3"/>
<accession>A0A3P6DMK3</accession>
<protein>
    <submittedName>
        <fullName evidence="1">Uncharacterized protein</fullName>
    </submittedName>
</protein>
<sequence length="43" mass="4989">MSRTVKLCLARKVHSLLSVPYGTLFGTTQMVLIRRSLTFLRFF</sequence>
<name>A0A3P6DMK3_BRACM</name>
<dbReference type="EMBL" id="LR031577">
    <property type="protein sequence ID" value="VDD20359.1"/>
    <property type="molecule type" value="Genomic_DNA"/>
</dbReference>
<organism evidence="1">
    <name type="scientific">Brassica campestris</name>
    <name type="common">Field mustard</name>
    <dbReference type="NCBI Taxonomy" id="3711"/>
    <lineage>
        <taxon>Eukaryota</taxon>
        <taxon>Viridiplantae</taxon>
        <taxon>Streptophyta</taxon>
        <taxon>Embryophyta</taxon>
        <taxon>Tracheophyta</taxon>
        <taxon>Spermatophyta</taxon>
        <taxon>Magnoliopsida</taxon>
        <taxon>eudicotyledons</taxon>
        <taxon>Gunneridae</taxon>
        <taxon>Pentapetalae</taxon>
        <taxon>rosids</taxon>
        <taxon>malvids</taxon>
        <taxon>Brassicales</taxon>
        <taxon>Brassicaceae</taxon>
        <taxon>Brassiceae</taxon>
        <taxon>Brassica</taxon>
    </lineage>
</organism>